<evidence type="ECO:0000256" key="9">
    <source>
        <dbReference type="ARBA" id="ARBA00023167"/>
    </source>
</evidence>
<name>A0ABZ2ZE70_9BACI</name>
<evidence type="ECO:0000256" key="1">
    <source>
        <dbReference type="ARBA" id="ARBA00004777"/>
    </source>
</evidence>
<dbReference type="PANTHER" id="PTHR48099">
    <property type="entry name" value="C-1-TETRAHYDROFOLATE SYNTHASE, CYTOPLASMIC-RELATED"/>
    <property type="match status" value="1"/>
</dbReference>
<dbReference type="EMBL" id="CP151651">
    <property type="protein sequence ID" value="WZP06373.1"/>
    <property type="molecule type" value="Genomic_DNA"/>
</dbReference>
<dbReference type="InterPro" id="IPR036291">
    <property type="entry name" value="NAD(P)-bd_dom_sf"/>
</dbReference>
<dbReference type="Pfam" id="PF00763">
    <property type="entry name" value="THF_DHG_CYH"/>
    <property type="match status" value="1"/>
</dbReference>
<comment type="catalytic activity">
    <reaction evidence="11">
        <text>(6R)-5,10-methylene-5,6,7,8-tetrahydrofolate + NADP(+) = (6R)-5,10-methenyltetrahydrofolate + NADPH</text>
        <dbReference type="Rhea" id="RHEA:22812"/>
        <dbReference type="ChEBI" id="CHEBI:15636"/>
        <dbReference type="ChEBI" id="CHEBI:57455"/>
        <dbReference type="ChEBI" id="CHEBI:57783"/>
        <dbReference type="ChEBI" id="CHEBI:58349"/>
        <dbReference type="EC" id="1.5.1.5"/>
    </reaction>
</comment>
<dbReference type="EC" id="3.5.4.9" evidence="11"/>
<keyword evidence="4 11" id="KW-0658">Purine biosynthesis</keyword>
<keyword evidence="3 11" id="KW-0028">Amino-acid biosynthesis</keyword>
<evidence type="ECO:0000256" key="6">
    <source>
        <dbReference type="ARBA" id="ARBA00022857"/>
    </source>
</evidence>
<evidence type="ECO:0000256" key="4">
    <source>
        <dbReference type="ARBA" id="ARBA00022755"/>
    </source>
</evidence>
<dbReference type="InterPro" id="IPR046346">
    <property type="entry name" value="Aminoacid_DH-like_N_sf"/>
</dbReference>
<dbReference type="InterPro" id="IPR020630">
    <property type="entry name" value="THF_DH/CycHdrlase_cat_dom"/>
</dbReference>
<feature type="domain" description="Tetrahydrofolate dehydrogenase/cyclohydrolase NAD(P)-binding" evidence="13">
    <location>
        <begin position="139"/>
        <end position="280"/>
    </location>
</feature>
<gene>
    <name evidence="11 14" type="primary">folD</name>
    <name evidence="14" type="ORF">AADC60_20145</name>
</gene>
<dbReference type="NCBIfam" id="NF008058">
    <property type="entry name" value="PRK10792.1"/>
    <property type="match status" value="1"/>
</dbReference>
<dbReference type="SUPFAM" id="SSF53223">
    <property type="entry name" value="Aminoacid dehydrogenase-like, N-terminal domain"/>
    <property type="match status" value="1"/>
</dbReference>
<evidence type="ECO:0000313" key="14">
    <source>
        <dbReference type="EMBL" id="WZP06373.1"/>
    </source>
</evidence>
<keyword evidence="9 11" id="KW-0486">Methionine biosynthesis</keyword>
<evidence type="ECO:0000259" key="13">
    <source>
        <dbReference type="Pfam" id="PF02882"/>
    </source>
</evidence>
<evidence type="ECO:0000256" key="3">
    <source>
        <dbReference type="ARBA" id="ARBA00022605"/>
    </source>
</evidence>
<dbReference type="Proteomes" id="UP001472074">
    <property type="component" value="Chromosome"/>
</dbReference>
<reference evidence="14 15" key="1">
    <citation type="submission" date="2024-04" db="EMBL/GenBank/DDBJ databases">
        <title>Screening of coral probiotics and analysis of their probiotic properties.</title>
        <authorList>
            <person name="Wang S."/>
        </authorList>
    </citation>
    <scope>NUCLEOTIDE SEQUENCE [LARGE SCALE GENOMIC DNA]</scope>
    <source>
        <strain evidence="14 15">GXU-Z9</strain>
    </source>
</reference>
<evidence type="ECO:0000256" key="7">
    <source>
        <dbReference type="ARBA" id="ARBA00023002"/>
    </source>
</evidence>
<feature type="domain" description="Tetrahydrofolate dehydrogenase/cyclohydrolase catalytic" evidence="12">
    <location>
        <begin position="6"/>
        <end position="120"/>
    </location>
</feature>
<dbReference type="EC" id="1.5.1.5" evidence="11"/>
<organism evidence="14 15">
    <name type="scientific">Cytobacillus pseudoceanisediminis</name>
    <dbReference type="NCBI Taxonomy" id="3051614"/>
    <lineage>
        <taxon>Bacteria</taxon>
        <taxon>Bacillati</taxon>
        <taxon>Bacillota</taxon>
        <taxon>Bacilli</taxon>
        <taxon>Bacillales</taxon>
        <taxon>Bacillaceae</taxon>
        <taxon>Cytobacillus</taxon>
    </lineage>
</organism>
<dbReference type="HAMAP" id="MF_01576">
    <property type="entry name" value="THF_DHG_CYH"/>
    <property type="match status" value="1"/>
</dbReference>
<dbReference type="PROSITE" id="PS00767">
    <property type="entry name" value="THF_DHG_CYH_2"/>
    <property type="match status" value="1"/>
</dbReference>
<dbReference type="InterPro" id="IPR020867">
    <property type="entry name" value="THF_DH/CycHdrlase_CS"/>
</dbReference>
<comment type="similarity">
    <text evidence="11">Belongs to the tetrahydrofolate dehydrogenase/cyclohydrolase family.</text>
</comment>
<protein>
    <recommendedName>
        <fullName evidence="11">Bifunctional protein FolD</fullName>
    </recommendedName>
    <domain>
        <recommendedName>
            <fullName evidence="11">Methylenetetrahydrofolate dehydrogenase</fullName>
            <ecNumber evidence="11">1.5.1.5</ecNumber>
        </recommendedName>
    </domain>
    <domain>
        <recommendedName>
            <fullName evidence="11">Methenyltetrahydrofolate cyclohydrolase</fullName>
            <ecNumber evidence="11">3.5.4.9</ecNumber>
        </recommendedName>
    </domain>
</protein>
<feature type="binding site" evidence="11">
    <location>
        <begin position="165"/>
        <end position="167"/>
    </location>
    <ligand>
        <name>NADP(+)</name>
        <dbReference type="ChEBI" id="CHEBI:58349"/>
    </ligand>
</feature>
<dbReference type="InterPro" id="IPR000672">
    <property type="entry name" value="THF_DH/CycHdrlase"/>
</dbReference>
<keyword evidence="10 11" id="KW-0511">Multifunctional enzyme</keyword>
<dbReference type="SUPFAM" id="SSF51735">
    <property type="entry name" value="NAD(P)-binding Rossmann-fold domains"/>
    <property type="match status" value="1"/>
</dbReference>
<dbReference type="CDD" id="cd01080">
    <property type="entry name" value="NAD_bind_m-THF_DH_Cyclohyd"/>
    <property type="match status" value="1"/>
</dbReference>
<keyword evidence="2 11" id="KW-0554">One-carbon metabolism</keyword>
<accession>A0ABZ2ZE70</accession>
<evidence type="ECO:0000259" key="12">
    <source>
        <dbReference type="Pfam" id="PF00763"/>
    </source>
</evidence>
<dbReference type="Gene3D" id="3.40.50.10860">
    <property type="entry name" value="Leucine Dehydrogenase, chain A, domain 1"/>
    <property type="match status" value="1"/>
</dbReference>
<sequence length="291" mass="31284">MAAELIDGKEIARKKQDHIGSEVQKLKAEGITPGLAVILAGNNQASRTYVKNKQKTCDKLGMNSMLIELPESVSEQELIRKITELNESEDIHGILVQLPLPSHINEKAIIEAISPDKDVDGFHPINIGRMMTAQDAFIPCTPAGIIEMLDSIGTDISGKHVVVIGRSNIVGKPAGQLFLNEDATVTYCHSKTADLKEYTTRADILVAAAGKAKLITKDHVKNGAIVIDVGMNRKEGGKLCGDVDFEAVKHKAGFITPVPGGVGPMTITMLMHNTLKAAKLSISKVKSNGRH</sequence>
<keyword evidence="7 11" id="KW-0560">Oxidoreductase</keyword>
<dbReference type="NCBIfam" id="NF010783">
    <property type="entry name" value="PRK14186.1"/>
    <property type="match status" value="1"/>
</dbReference>
<evidence type="ECO:0000256" key="11">
    <source>
        <dbReference type="HAMAP-Rule" id="MF_01576"/>
    </source>
</evidence>
<keyword evidence="8 11" id="KW-0368">Histidine biosynthesis</keyword>
<keyword evidence="15" id="KW-1185">Reference proteome</keyword>
<comment type="caution">
    <text evidence="11">Lacks conserved residue(s) required for the propagation of feature annotation.</text>
</comment>
<dbReference type="RefSeq" id="WP_342025637.1">
    <property type="nucleotide sequence ID" value="NZ_CP151651.1"/>
</dbReference>
<dbReference type="Gene3D" id="3.40.50.720">
    <property type="entry name" value="NAD(P)-binding Rossmann-like Domain"/>
    <property type="match status" value="1"/>
</dbReference>
<keyword evidence="5 11" id="KW-0378">Hydrolase</keyword>
<dbReference type="Pfam" id="PF02882">
    <property type="entry name" value="THF_DHG_CYH_C"/>
    <property type="match status" value="1"/>
</dbReference>
<evidence type="ECO:0000256" key="8">
    <source>
        <dbReference type="ARBA" id="ARBA00023102"/>
    </source>
</evidence>
<keyword evidence="6 11" id="KW-0521">NADP</keyword>
<dbReference type="PRINTS" id="PR00085">
    <property type="entry name" value="THFDHDRGNASE"/>
</dbReference>
<comment type="function">
    <text evidence="11">Catalyzes the oxidation of 5,10-methylenetetrahydrofolate to 5,10-methenyltetrahydrofolate and then the hydrolysis of 5,10-methenyltetrahydrofolate to 10-formyltetrahydrofolate.</text>
</comment>
<evidence type="ECO:0000256" key="5">
    <source>
        <dbReference type="ARBA" id="ARBA00022801"/>
    </source>
</evidence>
<evidence type="ECO:0000256" key="2">
    <source>
        <dbReference type="ARBA" id="ARBA00022563"/>
    </source>
</evidence>
<evidence type="ECO:0000256" key="10">
    <source>
        <dbReference type="ARBA" id="ARBA00023268"/>
    </source>
</evidence>
<dbReference type="GO" id="GO:0004477">
    <property type="term" value="F:methenyltetrahydrofolate cyclohydrolase activity"/>
    <property type="evidence" value="ECO:0007669"/>
    <property type="project" value="UniProtKB-EC"/>
</dbReference>
<dbReference type="PROSITE" id="PS00766">
    <property type="entry name" value="THF_DHG_CYH_1"/>
    <property type="match status" value="1"/>
</dbReference>
<evidence type="ECO:0000313" key="15">
    <source>
        <dbReference type="Proteomes" id="UP001472074"/>
    </source>
</evidence>
<proteinExistence type="inferred from homology"/>
<dbReference type="PANTHER" id="PTHR48099:SF5">
    <property type="entry name" value="C-1-TETRAHYDROFOLATE SYNTHASE, CYTOPLASMIC"/>
    <property type="match status" value="1"/>
</dbReference>
<comment type="subunit">
    <text evidence="11">Homodimer.</text>
</comment>
<comment type="pathway">
    <text evidence="1 11">One-carbon metabolism; tetrahydrofolate interconversion.</text>
</comment>
<comment type="catalytic activity">
    <reaction evidence="11">
        <text>(6R)-5,10-methenyltetrahydrofolate + H2O = (6R)-10-formyltetrahydrofolate + H(+)</text>
        <dbReference type="Rhea" id="RHEA:23700"/>
        <dbReference type="ChEBI" id="CHEBI:15377"/>
        <dbReference type="ChEBI" id="CHEBI:15378"/>
        <dbReference type="ChEBI" id="CHEBI:57455"/>
        <dbReference type="ChEBI" id="CHEBI:195366"/>
        <dbReference type="EC" id="3.5.4.9"/>
    </reaction>
</comment>
<dbReference type="InterPro" id="IPR020631">
    <property type="entry name" value="THF_DH/CycHdrlase_NAD-bd_dom"/>
</dbReference>
<dbReference type="GO" id="GO:0004488">
    <property type="term" value="F:methylenetetrahydrofolate dehydrogenase (NADP+) activity"/>
    <property type="evidence" value="ECO:0007669"/>
    <property type="project" value="UniProtKB-EC"/>
</dbReference>